<accession>A0A1M6XSR1</accession>
<feature type="transmembrane region" description="Helical" evidence="5">
    <location>
        <begin position="302"/>
        <end position="328"/>
    </location>
</feature>
<proteinExistence type="inferred from homology"/>
<dbReference type="Proteomes" id="UP000184203">
    <property type="component" value="Unassembled WGS sequence"/>
</dbReference>
<comment type="similarity">
    <text evidence="5">Belongs to the binding-protein-dependent transport system permease family.</text>
</comment>
<evidence type="ECO:0000256" key="3">
    <source>
        <dbReference type="ARBA" id="ARBA00022989"/>
    </source>
</evidence>
<evidence type="ECO:0000313" key="7">
    <source>
        <dbReference type="EMBL" id="SHL08889.1"/>
    </source>
</evidence>
<keyword evidence="5" id="KW-0813">Transport</keyword>
<evidence type="ECO:0000256" key="5">
    <source>
        <dbReference type="RuleBase" id="RU363032"/>
    </source>
</evidence>
<dbReference type="PANTHER" id="PTHR43376:SF1">
    <property type="entry name" value="OLIGOPEPTIDE TRANSPORT SYSTEM PERMEASE PROTEIN"/>
    <property type="match status" value="1"/>
</dbReference>
<evidence type="ECO:0000256" key="2">
    <source>
        <dbReference type="ARBA" id="ARBA00022692"/>
    </source>
</evidence>
<protein>
    <submittedName>
        <fullName evidence="7">Peptide/nickel transport system permease protein</fullName>
    </submittedName>
</protein>
<dbReference type="GO" id="GO:0055085">
    <property type="term" value="P:transmembrane transport"/>
    <property type="evidence" value="ECO:0007669"/>
    <property type="project" value="InterPro"/>
</dbReference>
<dbReference type="InterPro" id="IPR000515">
    <property type="entry name" value="MetI-like"/>
</dbReference>
<organism evidence="7 8">
    <name type="scientific">Haladaptatus paucihalophilus DX253</name>
    <dbReference type="NCBI Taxonomy" id="797209"/>
    <lineage>
        <taxon>Archaea</taxon>
        <taxon>Methanobacteriati</taxon>
        <taxon>Methanobacteriota</taxon>
        <taxon>Stenosarchaea group</taxon>
        <taxon>Halobacteria</taxon>
        <taxon>Halobacteriales</taxon>
        <taxon>Haladaptataceae</taxon>
        <taxon>Haladaptatus</taxon>
    </lineage>
</organism>
<dbReference type="PROSITE" id="PS50928">
    <property type="entry name" value="ABC_TM1"/>
    <property type="match status" value="1"/>
</dbReference>
<gene>
    <name evidence="7" type="ORF">SAMN05444342_2983</name>
</gene>
<dbReference type="EMBL" id="FRAN01000004">
    <property type="protein sequence ID" value="SHL08889.1"/>
    <property type="molecule type" value="Genomic_DNA"/>
</dbReference>
<keyword evidence="4 5" id="KW-0472">Membrane</keyword>
<dbReference type="GO" id="GO:0005886">
    <property type="term" value="C:plasma membrane"/>
    <property type="evidence" value="ECO:0007669"/>
    <property type="project" value="UniProtKB-SubCell"/>
</dbReference>
<sequence>MYYSKRIGQSVLVFLLALTVTFALYRMLPFGPVEMVKNHLMQQMIEQGSSPSPQQMERINMMVQTYTGIDPSKPWYVAYYDYLRNIIVYQDFGRSIFKNRPVFDILFEAMPWSLFISIYGLALGTTVSLLLGAVMAYNEGGTFDTGMTIFSIANTTVPYYIVAILSLIVFSFSLGWLPSGGRMDPNTTAGLNLPFIVGVVKHAILPVFSSFIAGFGGALAFRGNCIREMGEGYIRVARLRGISQGRIAIRYVGRNALLPVYTSIMMGIAGIFGSSIILETIFNYPAMGLVTYNALLNRDYPLIMGSFIFFTSITLLGILIADLTYGVIDPRVKGGSEREAY</sequence>
<feature type="domain" description="ABC transmembrane type-1" evidence="6">
    <location>
        <begin position="110"/>
        <end position="321"/>
    </location>
</feature>
<feature type="transmembrane region" description="Helical" evidence="5">
    <location>
        <begin position="112"/>
        <end position="137"/>
    </location>
</feature>
<evidence type="ECO:0000259" key="6">
    <source>
        <dbReference type="PROSITE" id="PS50928"/>
    </source>
</evidence>
<dbReference type="AlphaFoldDB" id="A0A1M6XSR1"/>
<feature type="transmembrane region" description="Helical" evidence="5">
    <location>
        <begin position="199"/>
        <end position="221"/>
    </location>
</feature>
<evidence type="ECO:0000256" key="1">
    <source>
        <dbReference type="ARBA" id="ARBA00004141"/>
    </source>
</evidence>
<dbReference type="SUPFAM" id="SSF161098">
    <property type="entry name" value="MetI-like"/>
    <property type="match status" value="1"/>
</dbReference>
<keyword evidence="2 5" id="KW-0812">Transmembrane</keyword>
<dbReference type="PANTHER" id="PTHR43376">
    <property type="entry name" value="OLIGOPEPTIDE TRANSPORT SYSTEM PERMEASE PROTEIN"/>
    <property type="match status" value="1"/>
</dbReference>
<comment type="subcellular location">
    <subcellularLocation>
        <location evidence="5">Cell membrane</location>
        <topology evidence="5">Multi-pass membrane protein</topology>
    </subcellularLocation>
    <subcellularLocation>
        <location evidence="1">Membrane</location>
        <topology evidence="1">Multi-pass membrane protein</topology>
    </subcellularLocation>
</comment>
<name>A0A1M6XSR1_HALPU</name>
<reference evidence="8" key="1">
    <citation type="submission" date="2016-11" db="EMBL/GenBank/DDBJ databases">
        <authorList>
            <person name="Varghese N."/>
            <person name="Submissions S."/>
        </authorList>
    </citation>
    <scope>NUCLEOTIDE SEQUENCE [LARGE SCALE GENOMIC DNA]</scope>
    <source>
        <strain evidence="8">DX253</strain>
    </source>
</reference>
<dbReference type="InterPro" id="IPR035906">
    <property type="entry name" value="MetI-like_sf"/>
</dbReference>
<evidence type="ECO:0000313" key="8">
    <source>
        <dbReference type="Proteomes" id="UP000184203"/>
    </source>
</evidence>
<dbReference type="Gene3D" id="1.10.3720.10">
    <property type="entry name" value="MetI-like"/>
    <property type="match status" value="1"/>
</dbReference>
<feature type="transmembrane region" description="Helical" evidence="5">
    <location>
        <begin position="256"/>
        <end position="282"/>
    </location>
</feature>
<dbReference type="Pfam" id="PF00528">
    <property type="entry name" value="BPD_transp_1"/>
    <property type="match status" value="1"/>
</dbReference>
<keyword evidence="3 5" id="KW-1133">Transmembrane helix</keyword>
<feature type="transmembrane region" description="Helical" evidence="5">
    <location>
        <begin position="157"/>
        <end position="179"/>
    </location>
</feature>
<keyword evidence="8" id="KW-1185">Reference proteome</keyword>
<evidence type="ECO:0000256" key="4">
    <source>
        <dbReference type="ARBA" id="ARBA00023136"/>
    </source>
</evidence>
<dbReference type="CDD" id="cd06261">
    <property type="entry name" value="TM_PBP2"/>
    <property type="match status" value="1"/>
</dbReference>